<dbReference type="RefSeq" id="XP_689554.7">
    <property type="nucleotide sequence ID" value="XM_684462.10"/>
</dbReference>
<evidence type="ECO:0000313" key="2">
    <source>
        <dbReference type="Proteomes" id="UP000000437"/>
    </source>
</evidence>
<feature type="compositionally biased region" description="Pro residues" evidence="1">
    <location>
        <begin position="844"/>
        <end position="911"/>
    </location>
</feature>
<feature type="region of interest" description="Disordered" evidence="1">
    <location>
        <begin position="536"/>
        <end position="578"/>
    </location>
</feature>
<dbReference type="GO" id="GO:0030154">
    <property type="term" value="P:cell differentiation"/>
    <property type="evidence" value="ECO:0000318"/>
    <property type="project" value="GO_Central"/>
</dbReference>
<dbReference type="AlphaFoldDB" id="A0A8N7T7K5"/>
<feature type="region of interest" description="Disordered" evidence="1">
    <location>
        <begin position="1423"/>
        <end position="1493"/>
    </location>
</feature>
<feature type="compositionally biased region" description="Low complexity" evidence="1">
    <location>
        <begin position="240"/>
        <end position="254"/>
    </location>
</feature>
<feature type="compositionally biased region" description="Polar residues" evidence="1">
    <location>
        <begin position="1181"/>
        <end position="1220"/>
    </location>
</feature>
<keyword evidence="2" id="KW-1185">Reference proteome</keyword>
<feature type="region of interest" description="Disordered" evidence="1">
    <location>
        <begin position="235"/>
        <end position="283"/>
    </location>
</feature>
<dbReference type="OrthoDB" id="9948858at2759"/>
<sequence>MSSGEEDLKKPSLQALFQTHCSLRDDFVRKQFCGNASPELSRPDSHGPSDLRDFIALDERKLGDPDYTGFVMSSGRESIGDLIPLDMLQVFSEERQHGRGKRGGRRAASFRRAFKWFKSQRRKTRRRATEKHGDLLATGSPVELPPATLNTGLKEEVVGTVSLQQFQENVFVEGDRPKYVLDLHTEAQQGLKLQQQEDDRNGTDFPDDQSMISTVTAQTEDSMAFSELRGFESESTAADSVSMRSSISSRSTRSGLKRQASTFRPLKPDKSAEKPRTRRKPVRNVVGIPRHVQKELGLDRAAWITTNALDYQLSNGDVIIPAIITAVDGVSSSSEQESLQDYPQRGQNLHILLENNTEVPMLAKHKDILQRSMNQFVDPGTLGVPENQTGAVMSISPQATYLSKIIPNAVLPPSVDVVELSRSRSRSSVRTVSKSSLVSASPASTRASSRVSSHRSTTRTDYSGWSNSGSSETLVSNSSTISSSSTPRVASRGSQFEHTNVAAKLNNHSSHVAFKPSQVNGDSTEEEDIRKAATFTRNLSVIKRGKMPPPPPNRSYSLRNGKQSWKKSDGPSDLDDVSIPDVSPYPCIITSSETKTELSPKSGLYSSNGTTLSKEIQAVTEKKNKGQTNGTSKLAELKKSLLSAKSLYNGNNSSPAVMALLSLLEIPTHPKVLAPPAPPPETWAHNQRSFELLCGPGPINYARWAKKRGLKVADETDLALGSCASASELQPVMLKGKVESLTSDSRVAPSPSPLLEHCPPLPVISQANPPPPPPDFVPSTPTLAAKAIKELTTWIPPPPLFPPPAPPVPPVSTDAAAPFTVPNDKDFPPPPPPFSPKTLQSLPQLPPGIPPPPPQAVPPPPPQAVPPPPLQAVPPPPPPQAVPPPPPQAVPPPPPQAVPPPPAQAAPPPLTLPSEPQKIPSPPKESRTLIQNVLVTSSVTSQQINVPPLLPQPNDVRAQLANVPPPLPTDVKCQVSIPPPPSLPTDARFQRIIAPPPPPLFADSKSEEVIVPPPPPLPADAKSQQIIVPPPPPQPSDAKSQPIILPHLAQPADAKSQQVIVPAPPSLPADERIQQVNISPAAPPPLPLSTDVRKKDKLETMEVEKRTSSPSPAKEESSSPMVTQSLLQMVRLRSVKSNQTQAADLDKPSQAKPKSGANQEAPPKPIRRSLILTSLPPDLESLSSTEPKTESPSNTVHANITTVTNTQQGVTESEPQSNHIDQTRVEPTCSSPTEPSTASAPTESVATHPIAEPHLKPQTLKEQIQPSVPVTESLPTKTVPKDQLVSKPLTQLQPQGLPKTQHNSDKQSSIIEIPSKINVEQPKIQTPTTLATSTPPVGSSAANPSMRLQDAIRLKAAAMSSKDNQAKLFGLRSPPAAIVTNSPASTASFIFSKSTKKVVIDTPSSLEVQADLKKTLVSEFTSVTESAKSNDLHKTANKVPPPIAKKPNGKVESVVQNSAEAQSAAKSDSVQTETVQTAGQEVQTENSEKLTKE</sequence>
<accession>A0A8N7T7K5</accession>
<feature type="compositionally biased region" description="Polar residues" evidence="1">
    <location>
        <begin position="1288"/>
        <end position="1307"/>
    </location>
</feature>
<feature type="compositionally biased region" description="Basic and acidic residues" evidence="1">
    <location>
        <begin position="266"/>
        <end position="275"/>
    </location>
</feature>
<dbReference type="Proteomes" id="UP000000437">
    <property type="component" value="Chromosome 13"/>
</dbReference>
<feature type="compositionally biased region" description="Basic and acidic residues" evidence="1">
    <location>
        <begin position="1091"/>
        <end position="1117"/>
    </location>
</feature>
<feature type="region of interest" description="Disordered" evidence="1">
    <location>
        <begin position="421"/>
        <end position="495"/>
    </location>
</feature>
<feature type="compositionally biased region" description="Polar residues" evidence="1">
    <location>
        <begin position="1260"/>
        <end position="1276"/>
    </location>
</feature>
<gene>
    <name evidence="3" type="primary">si:dkey-157l19.2</name>
</gene>
<proteinExistence type="predicted"/>
<feature type="compositionally biased region" description="Low complexity" evidence="1">
    <location>
        <begin position="466"/>
        <end position="494"/>
    </location>
</feature>
<feature type="compositionally biased region" description="Low complexity" evidence="1">
    <location>
        <begin position="421"/>
        <end position="451"/>
    </location>
</feature>
<dbReference type="KEGG" id="dre:561062"/>
<feature type="compositionally biased region" description="Polar residues" evidence="1">
    <location>
        <begin position="1454"/>
        <end position="1485"/>
    </location>
</feature>
<feature type="compositionally biased region" description="Polar residues" evidence="1">
    <location>
        <begin position="554"/>
        <end position="563"/>
    </location>
</feature>
<organism evidence="2 3">
    <name type="scientific">Danio rerio</name>
    <name type="common">Zebrafish</name>
    <name type="synonym">Brachydanio rerio</name>
    <dbReference type="NCBI Taxonomy" id="7955"/>
    <lineage>
        <taxon>Eukaryota</taxon>
        <taxon>Metazoa</taxon>
        <taxon>Chordata</taxon>
        <taxon>Craniata</taxon>
        <taxon>Vertebrata</taxon>
        <taxon>Euteleostomi</taxon>
        <taxon>Actinopterygii</taxon>
        <taxon>Neopterygii</taxon>
        <taxon>Teleostei</taxon>
        <taxon>Ostariophysi</taxon>
        <taxon>Cypriniformes</taxon>
        <taxon>Danionidae</taxon>
        <taxon>Danioninae</taxon>
        <taxon>Danio</taxon>
    </lineage>
</organism>
<evidence type="ECO:0000313" key="3">
    <source>
        <dbReference type="RefSeq" id="XP_689554.7"/>
    </source>
</evidence>
<feature type="region of interest" description="Disordered" evidence="1">
    <location>
        <begin position="794"/>
        <end position="928"/>
    </location>
</feature>
<feature type="region of interest" description="Disordered" evidence="1">
    <location>
        <begin position="743"/>
        <end position="778"/>
    </location>
</feature>
<dbReference type="PANTHER" id="PTHR23039:SF6">
    <property type="entry name" value="SIMILAR TO MKIAA1522 PROTEIN"/>
    <property type="match status" value="1"/>
</dbReference>
<reference evidence="3" key="1">
    <citation type="submission" date="2025-08" db="UniProtKB">
        <authorList>
            <consortium name="RefSeq"/>
        </authorList>
    </citation>
    <scope>IDENTIFICATION</scope>
    <source>
        <strain evidence="3">Tuebingen</strain>
        <tissue evidence="3">Fibroblasts and whole tissue</tissue>
    </source>
</reference>
<feature type="region of interest" description="Disordered" evidence="1">
    <location>
        <begin position="940"/>
        <end position="1307"/>
    </location>
</feature>
<name>A0A8N7T7K5_DANRE</name>
<dbReference type="PANTHER" id="PTHR23039">
    <property type="entry name" value="NANCE-HORAN SYNDROME PROTEIN"/>
    <property type="match status" value="1"/>
</dbReference>
<evidence type="ECO:0000256" key="1">
    <source>
        <dbReference type="SAM" id="MobiDB-lite"/>
    </source>
</evidence>
<protein>
    <submittedName>
        <fullName evidence="3">Uncharacterized protein si:dkey-157l19.2</fullName>
    </submittedName>
</protein>
<feature type="compositionally biased region" description="Low complexity" evidence="1">
    <location>
        <begin position="1226"/>
        <end position="1244"/>
    </location>
</feature>
<dbReference type="GeneID" id="561062"/>
<feature type="compositionally biased region" description="Pro residues" evidence="1">
    <location>
        <begin position="795"/>
        <end position="810"/>
    </location>
</feature>